<sequence>MNALIKAREEKLEREASIPRKLEDGGEPIIKMKVNDFDCNALCDLGASISVMPKKIYDMLDLPPLKNCYLDVNLVDNVIKKPLGRIDNVRIMVNNNLVPIDFVVLDIECNASCPIILGRPFLRTVGAIIDMKEVCFFIPFALAPKKPLFPSSSSSSSELSYGSSSSRETPPDIRAPEEWDLEDHASSIWSEDDQSLTSGDEDLQFLAVGELESESEDDRFPWDGCPTSEEEEEEDDDDDDDSLEGYPPAKRLRMWWDDDSSDDEGGNERATGVATRSPSAAVPMRVPRMTTRAAMARRLGSTSIGLAVVADWSIDPSFVLPFLSNRLFLCKKSRLMKKFSNSILPI</sequence>
<feature type="compositionally biased region" description="Low complexity" evidence="1">
    <location>
        <begin position="154"/>
        <end position="166"/>
    </location>
</feature>
<evidence type="ECO:0008006" key="4">
    <source>
        <dbReference type="Google" id="ProtNLM"/>
    </source>
</evidence>
<reference evidence="2" key="1">
    <citation type="submission" date="2023-07" db="EMBL/GenBank/DDBJ databases">
        <title>A chromosome-level genome assembly of Lolium multiflorum.</title>
        <authorList>
            <person name="Chen Y."/>
            <person name="Copetti D."/>
            <person name="Kolliker R."/>
            <person name="Studer B."/>
        </authorList>
    </citation>
    <scope>NUCLEOTIDE SEQUENCE</scope>
    <source>
        <strain evidence="2">02402/16</strain>
        <tissue evidence="2">Leaf</tissue>
    </source>
</reference>
<feature type="region of interest" description="Disordered" evidence="1">
    <location>
        <begin position="154"/>
        <end position="178"/>
    </location>
</feature>
<comment type="caution">
    <text evidence="2">The sequence shown here is derived from an EMBL/GenBank/DDBJ whole genome shotgun (WGS) entry which is preliminary data.</text>
</comment>
<evidence type="ECO:0000313" key="3">
    <source>
        <dbReference type="Proteomes" id="UP001231189"/>
    </source>
</evidence>
<gene>
    <name evidence="2" type="ORF">QYE76_034822</name>
</gene>
<evidence type="ECO:0000256" key="1">
    <source>
        <dbReference type="SAM" id="MobiDB-lite"/>
    </source>
</evidence>
<feature type="compositionally biased region" description="Basic and acidic residues" evidence="1">
    <location>
        <begin position="169"/>
        <end position="178"/>
    </location>
</feature>
<dbReference type="AlphaFoldDB" id="A0AAD8VLL6"/>
<dbReference type="Proteomes" id="UP001231189">
    <property type="component" value="Unassembled WGS sequence"/>
</dbReference>
<dbReference type="InterPro" id="IPR021109">
    <property type="entry name" value="Peptidase_aspartic_dom_sf"/>
</dbReference>
<feature type="compositionally biased region" description="Acidic residues" evidence="1">
    <location>
        <begin position="228"/>
        <end position="243"/>
    </location>
</feature>
<protein>
    <recommendedName>
        <fullName evidence="4">Aspartic peptidase DDI1-type domain-containing protein</fullName>
    </recommendedName>
</protein>
<name>A0AAD8VLL6_LOLMU</name>
<keyword evidence="3" id="KW-1185">Reference proteome</keyword>
<evidence type="ECO:0000313" key="2">
    <source>
        <dbReference type="EMBL" id="KAK1611149.1"/>
    </source>
</evidence>
<feature type="region of interest" description="Disordered" evidence="1">
    <location>
        <begin position="210"/>
        <end position="281"/>
    </location>
</feature>
<proteinExistence type="predicted"/>
<dbReference type="PANTHER" id="PTHR33067:SF31">
    <property type="entry name" value="RNA-DIRECTED DNA POLYMERASE"/>
    <property type="match status" value="1"/>
</dbReference>
<accession>A0AAD8VLL6</accession>
<dbReference type="EMBL" id="JAUUTY010000007">
    <property type="protein sequence ID" value="KAK1611149.1"/>
    <property type="molecule type" value="Genomic_DNA"/>
</dbReference>
<organism evidence="2 3">
    <name type="scientific">Lolium multiflorum</name>
    <name type="common">Italian ryegrass</name>
    <name type="synonym">Lolium perenne subsp. multiflorum</name>
    <dbReference type="NCBI Taxonomy" id="4521"/>
    <lineage>
        <taxon>Eukaryota</taxon>
        <taxon>Viridiplantae</taxon>
        <taxon>Streptophyta</taxon>
        <taxon>Embryophyta</taxon>
        <taxon>Tracheophyta</taxon>
        <taxon>Spermatophyta</taxon>
        <taxon>Magnoliopsida</taxon>
        <taxon>Liliopsida</taxon>
        <taxon>Poales</taxon>
        <taxon>Poaceae</taxon>
        <taxon>BOP clade</taxon>
        <taxon>Pooideae</taxon>
        <taxon>Poodae</taxon>
        <taxon>Poeae</taxon>
        <taxon>Poeae Chloroplast Group 2 (Poeae type)</taxon>
        <taxon>Loliodinae</taxon>
        <taxon>Loliinae</taxon>
        <taxon>Lolium</taxon>
    </lineage>
</organism>
<dbReference type="SUPFAM" id="SSF50630">
    <property type="entry name" value="Acid proteases"/>
    <property type="match status" value="1"/>
</dbReference>
<dbReference type="PANTHER" id="PTHR33067">
    <property type="entry name" value="RNA-DIRECTED DNA POLYMERASE-RELATED"/>
    <property type="match status" value="1"/>
</dbReference>
<dbReference type="Gene3D" id="2.40.70.10">
    <property type="entry name" value="Acid Proteases"/>
    <property type="match status" value="1"/>
</dbReference>
<dbReference type="CDD" id="cd00303">
    <property type="entry name" value="retropepsin_like"/>
    <property type="match status" value="1"/>
</dbReference>